<dbReference type="Gene3D" id="3.30.460.10">
    <property type="entry name" value="Beta Polymerase, domain 2"/>
    <property type="match status" value="1"/>
</dbReference>
<organism evidence="2 3">
    <name type="scientific">Pseudanabaena yagii GIHE-NHR1</name>
    <dbReference type="NCBI Taxonomy" id="2722753"/>
    <lineage>
        <taxon>Bacteria</taxon>
        <taxon>Bacillati</taxon>
        <taxon>Cyanobacteriota</taxon>
        <taxon>Cyanophyceae</taxon>
        <taxon>Pseudanabaenales</taxon>
        <taxon>Pseudanabaenaceae</taxon>
        <taxon>Pseudanabaena</taxon>
        <taxon>Pseudanabaena yagii</taxon>
    </lineage>
</organism>
<comment type="caution">
    <text evidence="2">The sequence shown here is derived from an EMBL/GenBank/DDBJ whole genome shotgun (WGS) entry which is preliminary data.</text>
</comment>
<dbReference type="InterPro" id="IPR043519">
    <property type="entry name" value="NT_sf"/>
</dbReference>
<evidence type="ECO:0000313" key="3">
    <source>
        <dbReference type="Proteomes" id="UP000738376"/>
    </source>
</evidence>
<reference evidence="2 3" key="1">
    <citation type="submission" date="2020-03" db="EMBL/GenBank/DDBJ databases">
        <title>Draft Genome Sequence of 2-Methylisoborneol Producing Pseudanabaena yagii Strain GIHE-NHR1 Isolated from North Han River in South Korea.</title>
        <authorList>
            <person name="Jeong J."/>
        </authorList>
    </citation>
    <scope>NUCLEOTIDE SEQUENCE [LARGE SCALE GENOMIC DNA]</scope>
    <source>
        <strain evidence="2 3">GIHE-NHR1</strain>
    </source>
</reference>
<dbReference type="Proteomes" id="UP000738376">
    <property type="component" value="Unassembled WGS sequence"/>
</dbReference>
<dbReference type="PANTHER" id="PTHR33933:SF1">
    <property type="entry name" value="PROTEIN ADENYLYLTRANSFERASE MNTA-RELATED"/>
    <property type="match status" value="1"/>
</dbReference>
<evidence type="ECO:0000313" key="2">
    <source>
        <dbReference type="EMBL" id="NMF59254.1"/>
    </source>
</evidence>
<protein>
    <submittedName>
        <fullName evidence="2">Nucleotidyltransferase domain-containing protein</fullName>
    </submittedName>
</protein>
<sequence length="111" mass="12525">MTKTVENKQLSSLLTELKASLVNLYGDRLFSMILFGSQARGEATPDSDIDVMTVLDDPVNVAEEIYRTSDIRWNFMMEYEELISIIPTTKSSFLSSATSLIRVVKREGIEL</sequence>
<dbReference type="PANTHER" id="PTHR33933">
    <property type="entry name" value="NUCLEOTIDYLTRANSFERASE"/>
    <property type="match status" value="1"/>
</dbReference>
<feature type="domain" description="Polymerase nucleotidyl transferase" evidence="1">
    <location>
        <begin position="20"/>
        <end position="68"/>
    </location>
</feature>
<dbReference type="SUPFAM" id="SSF81301">
    <property type="entry name" value="Nucleotidyltransferase"/>
    <property type="match status" value="1"/>
</dbReference>
<dbReference type="InterPro" id="IPR052548">
    <property type="entry name" value="Type_VII_TA_antitoxin"/>
</dbReference>
<name>A0ABX1LT01_9CYAN</name>
<dbReference type="InterPro" id="IPR002934">
    <property type="entry name" value="Polymerase_NTP_transf_dom"/>
</dbReference>
<gene>
    <name evidence="2" type="ORF">HC246_14820</name>
</gene>
<dbReference type="Pfam" id="PF01909">
    <property type="entry name" value="NTP_transf_2"/>
    <property type="match status" value="1"/>
</dbReference>
<evidence type="ECO:0000259" key="1">
    <source>
        <dbReference type="Pfam" id="PF01909"/>
    </source>
</evidence>
<accession>A0ABX1LT01</accession>
<keyword evidence="3" id="KW-1185">Reference proteome</keyword>
<proteinExistence type="predicted"/>
<dbReference type="CDD" id="cd05403">
    <property type="entry name" value="NT_KNTase_like"/>
    <property type="match status" value="1"/>
</dbReference>
<dbReference type="EMBL" id="JAAVJL010000001">
    <property type="protein sequence ID" value="NMF59254.1"/>
    <property type="molecule type" value="Genomic_DNA"/>
</dbReference>